<sequence length="185" mass="20650">MAQQCFHNEYFDSLLHACKPCHLRCPDTPPVMCQRYCNTRMTSFAKGTNTILWTCLGLTLVASLALFVLMFLLRKMSSEVLKNKFQSPGQFGGLVLLDMANTDLDKNKTDNERILPRSLGYTVEECTCDDCAKSNPKIDSDHLFPLPAMEEGSTILVTTKTSDYSKSMPVASESVTGIEKPIHSR</sequence>
<feature type="domain" description="BCMA TALL-1 binding" evidence="15">
    <location>
        <begin position="5"/>
        <end position="39"/>
    </location>
</feature>
<dbReference type="GO" id="GO:0002250">
    <property type="term" value="P:adaptive immune response"/>
    <property type="evidence" value="ECO:0007669"/>
    <property type="project" value="UniProtKB-KW"/>
</dbReference>
<dbReference type="GO" id="GO:0002260">
    <property type="term" value="P:lymphocyte homeostasis"/>
    <property type="evidence" value="ECO:0007669"/>
    <property type="project" value="Ensembl"/>
</dbReference>
<reference evidence="16" key="1">
    <citation type="submission" date="2025-08" db="UniProtKB">
        <authorList>
            <consortium name="Ensembl"/>
        </authorList>
    </citation>
    <scope>IDENTIFICATION</scope>
</reference>
<keyword evidence="7 14" id="KW-0472">Membrane</keyword>
<evidence type="ECO:0000256" key="8">
    <source>
        <dbReference type="ARBA" id="ARBA00023157"/>
    </source>
</evidence>
<accession>A0A8C6S0T2</accession>
<evidence type="ECO:0000256" key="14">
    <source>
        <dbReference type="SAM" id="Phobius"/>
    </source>
</evidence>
<evidence type="ECO:0000256" key="9">
    <source>
        <dbReference type="ARBA" id="ARBA00023170"/>
    </source>
</evidence>
<dbReference type="OMA" id="CHLRCSN"/>
<keyword evidence="8" id="KW-1015">Disulfide bond</keyword>
<evidence type="ECO:0000256" key="1">
    <source>
        <dbReference type="ARBA" id="ARBA00004183"/>
    </source>
</evidence>
<keyword evidence="4" id="KW-0735">Signal-anchor</keyword>
<comment type="subcellular location">
    <subcellularLocation>
        <location evidence="1">Membrane</location>
        <topology evidence="1">Single-pass type III membrane protein</topology>
    </subcellularLocation>
</comment>
<dbReference type="InterPro" id="IPR015337">
    <property type="entry name" value="BCMA_Tall-1-bd"/>
</dbReference>
<dbReference type="GO" id="GO:0038023">
    <property type="term" value="F:signaling receptor activity"/>
    <property type="evidence" value="ECO:0007669"/>
    <property type="project" value="InterPro"/>
</dbReference>
<dbReference type="GO" id="GO:0016020">
    <property type="term" value="C:membrane"/>
    <property type="evidence" value="ECO:0007669"/>
    <property type="project" value="UniProtKB-SubCell"/>
</dbReference>
<dbReference type="Gene3D" id="4.10.1290.10">
    <property type="entry name" value="Tumor necrosis factor receptor superfamily"/>
    <property type="match status" value="1"/>
</dbReference>
<reference evidence="16" key="2">
    <citation type="submission" date="2025-09" db="UniProtKB">
        <authorList>
            <consortium name="Ensembl"/>
        </authorList>
    </citation>
    <scope>IDENTIFICATION</scope>
</reference>
<evidence type="ECO:0000256" key="4">
    <source>
        <dbReference type="ARBA" id="ARBA00022968"/>
    </source>
</evidence>
<dbReference type="Pfam" id="PF09257">
    <property type="entry name" value="BCMA-Tall_bind"/>
    <property type="match status" value="1"/>
</dbReference>
<dbReference type="PANTHER" id="PTHR20437:SF0">
    <property type="entry name" value="TUMOR NECROSIS FACTOR RECEPTOR SUPERFAMILY MEMBER 17"/>
    <property type="match status" value="1"/>
</dbReference>
<dbReference type="PANTHER" id="PTHR20437">
    <property type="entry name" value="TUMOR NECROSIS FACTOR RECEPTOR SUBFAMILY MEMBER 13/17"/>
    <property type="match status" value="1"/>
</dbReference>
<evidence type="ECO:0000256" key="12">
    <source>
        <dbReference type="ARBA" id="ARBA00072357"/>
    </source>
</evidence>
<feature type="transmembrane region" description="Helical" evidence="14">
    <location>
        <begin position="51"/>
        <end position="73"/>
    </location>
</feature>
<evidence type="ECO:0000313" key="17">
    <source>
        <dbReference type="Proteomes" id="UP000694381"/>
    </source>
</evidence>
<evidence type="ECO:0000256" key="2">
    <source>
        <dbReference type="ARBA" id="ARBA00022692"/>
    </source>
</evidence>
<keyword evidence="9" id="KW-0675">Receptor</keyword>
<name>A0A8C6S0T2_NANGA</name>
<dbReference type="InterPro" id="IPR043521">
    <property type="entry name" value="TNFR_13C/17"/>
</dbReference>
<organism evidence="16 17">
    <name type="scientific">Nannospalax galili</name>
    <name type="common">Northern Israeli blind subterranean mole rat</name>
    <name type="synonym">Spalax galili</name>
    <dbReference type="NCBI Taxonomy" id="1026970"/>
    <lineage>
        <taxon>Eukaryota</taxon>
        <taxon>Metazoa</taxon>
        <taxon>Chordata</taxon>
        <taxon>Craniata</taxon>
        <taxon>Vertebrata</taxon>
        <taxon>Euteleostomi</taxon>
        <taxon>Mammalia</taxon>
        <taxon>Eutheria</taxon>
        <taxon>Euarchontoglires</taxon>
        <taxon>Glires</taxon>
        <taxon>Rodentia</taxon>
        <taxon>Myomorpha</taxon>
        <taxon>Muroidea</taxon>
        <taxon>Spalacidae</taxon>
        <taxon>Spalacinae</taxon>
        <taxon>Nannospalax</taxon>
    </lineage>
</organism>
<dbReference type="Ensembl" id="ENSNGAT00000031281.1">
    <property type="protein sequence ID" value="ENSNGAP00000025560.1"/>
    <property type="gene ID" value="ENSNGAG00000023469.1"/>
</dbReference>
<comment type="subunit">
    <text evidence="11">Associates with TRAF1, TRAF2, TRAF3, TRAF5 and TRAF6.</text>
</comment>
<evidence type="ECO:0000256" key="10">
    <source>
        <dbReference type="ARBA" id="ARBA00054809"/>
    </source>
</evidence>
<dbReference type="PRINTS" id="PR01967">
    <property type="entry name" value="TNFACTORR17"/>
</dbReference>
<evidence type="ECO:0000256" key="5">
    <source>
        <dbReference type="ARBA" id="ARBA00022989"/>
    </source>
</evidence>
<keyword evidence="5 14" id="KW-1133">Transmembrane helix</keyword>
<evidence type="ECO:0000256" key="13">
    <source>
        <dbReference type="ARBA" id="ARBA00076632"/>
    </source>
</evidence>
<dbReference type="Proteomes" id="UP000694381">
    <property type="component" value="Unassembled WGS sequence"/>
</dbReference>
<dbReference type="AlphaFoldDB" id="A0A8C6S0T2"/>
<keyword evidence="6" id="KW-1064">Adaptive immunity</keyword>
<evidence type="ECO:0000256" key="3">
    <source>
        <dbReference type="ARBA" id="ARBA00022859"/>
    </source>
</evidence>
<protein>
    <recommendedName>
        <fullName evidence="12">Tumor necrosis factor receptor superfamily member 17</fullName>
    </recommendedName>
    <alternativeName>
        <fullName evidence="13">B-cell maturation protein</fullName>
    </alternativeName>
</protein>
<proteinExistence type="predicted"/>
<evidence type="ECO:0000256" key="7">
    <source>
        <dbReference type="ARBA" id="ARBA00023136"/>
    </source>
</evidence>
<evidence type="ECO:0000313" key="16">
    <source>
        <dbReference type="Ensembl" id="ENSNGAP00000025560.1"/>
    </source>
</evidence>
<dbReference type="SUPFAM" id="SSF57586">
    <property type="entry name" value="TNF receptor-like"/>
    <property type="match status" value="1"/>
</dbReference>
<evidence type="ECO:0000259" key="15">
    <source>
        <dbReference type="Pfam" id="PF09257"/>
    </source>
</evidence>
<dbReference type="CDD" id="cd13414">
    <property type="entry name" value="TNFRSF17"/>
    <property type="match status" value="1"/>
</dbReference>
<dbReference type="FunFam" id="4.10.1290.10:FF:000003">
    <property type="entry name" value="Tumor necrosis factor receptor superfamily member 17"/>
    <property type="match status" value="1"/>
</dbReference>
<evidence type="ECO:0000256" key="11">
    <source>
        <dbReference type="ARBA" id="ARBA00065494"/>
    </source>
</evidence>
<keyword evidence="2 14" id="KW-0812">Transmembrane</keyword>
<dbReference type="InterPro" id="IPR022320">
    <property type="entry name" value="TNFR_17"/>
</dbReference>
<dbReference type="GeneTree" id="ENSGT00940000154485"/>
<keyword evidence="17" id="KW-1185">Reference proteome</keyword>
<evidence type="ECO:0000256" key="6">
    <source>
        <dbReference type="ARBA" id="ARBA00023130"/>
    </source>
</evidence>
<keyword evidence="3" id="KW-0391">Immunity</keyword>
<comment type="function">
    <text evidence="10">Receptor for TNFSF13B/BLyS/BAFF and TNFSF13/APRIL. Promotes B-cell survival and plays a role in the regulation of humoral immunity. Activates NF-kappa-B and JNK.</text>
</comment>
<dbReference type="GO" id="GO:0033209">
    <property type="term" value="P:tumor necrosis factor-mediated signaling pathway"/>
    <property type="evidence" value="ECO:0007669"/>
    <property type="project" value="InterPro"/>
</dbReference>